<protein>
    <submittedName>
        <fullName evidence="3">Uncharacterized protein</fullName>
    </submittedName>
</protein>
<evidence type="ECO:0000256" key="2">
    <source>
        <dbReference type="SAM" id="SignalP"/>
    </source>
</evidence>
<gene>
    <name evidence="3" type="ORF">Pan216_39610</name>
</gene>
<sequence length="764" mass="83098" precursor="true">MRHIMTRANEFGYRGILAACMSLLLLPSLAMAQQEDLYSQEGGNNAYSKGARRANPYAHRTRGSNPYNLRAADRNFVDKDQIETFVKQIAGFGDKTIAESELELIVEEFQNTYGVTVPNRDVLVTSKLSGKSLVNALTKAVNDTVGGEPLQSEFRVRDFGNKAFDASKYIDVAERDKFSFEPGPNNGRDFFIIRNTKTGMIETTVKTDSLRQLLPGLQRGVPQYGPGRPAQLATGGVQLPGNRRGANPWQLDKYHSSGALKNYGTSKNGTNRYSRSYAGSQGGNPYSGTAGSTYGKSRAKYDSFANPNAGPRTGAYLGTGHLAPKGKGLTLDEVLRDIEEQESEFYSNGSPRVDDKGREVYPNGSPKFSTTGVPLYSNGRPRVDAVGNRLHSNGRRMFADSGQPLYANGSARAANSGAALFRDGRKKLSGGGVAPVGTDVDANASLPVNADGELVVGSGTKNFSGARALYDNGQARIDQEGAKLHPNATKRYSGDGIGNTKNAAGFVERLYKNGESEYTRSGKRLFSDGGRRSDDQDQFLYRNGQRMVNQLGGKALSPTGDAIAATYGNQGRPQGFYRLYDVVTATIVRAEDANTLVVKPRGSTSEVTWDVGNASVIREAGSKRILGSIDQLRPRYTITAVVQANVQFVDGDEVDRNNLRALSIFSNNSRVGLKEVPDGPHLFTWVEEGRLSNLTRQVLSLGEDQTFSLQGAVVQHRRRGGMWPSSAGTLRGNRNLEVIVQQRRFYKDGKVVREEPAKAIAVIY</sequence>
<evidence type="ECO:0000313" key="3">
    <source>
        <dbReference type="EMBL" id="QDU63086.1"/>
    </source>
</evidence>
<organism evidence="3 4">
    <name type="scientific">Kolteria novifilia</name>
    <dbReference type="NCBI Taxonomy" id="2527975"/>
    <lineage>
        <taxon>Bacteria</taxon>
        <taxon>Pseudomonadati</taxon>
        <taxon>Planctomycetota</taxon>
        <taxon>Planctomycetia</taxon>
        <taxon>Kolteriales</taxon>
        <taxon>Kolteriaceae</taxon>
        <taxon>Kolteria</taxon>
    </lineage>
</organism>
<dbReference type="KEGG" id="knv:Pan216_39610"/>
<dbReference type="EMBL" id="CP036279">
    <property type="protein sequence ID" value="QDU63086.1"/>
    <property type="molecule type" value="Genomic_DNA"/>
</dbReference>
<feature type="chain" id="PRO_5021966312" evidence="2">
    <location>
        <begin position="33"/>
        <end position="764"/>
    </location>
</feature>
<dbReference type="AlphaFoldDB" id="A0A518B7Y7"/>
<name>A0A518B7Y7_9BACT</name>
<keyword evidence="4" id="KW-1185">Reference proteome</keyword>
<evidence type="ECO:0000256" key="1">
    <source>
        <dbReference type="SAM" id="MobiDB-lite"/>
    </source>
</evidence>
<feature type="signal peptide" evidence="2">
    <location>
        <begin position="1"/>
        <end position="32"/>
    </location>
</feature>
<accession>A0A518B7Y7</accession>
<feature type="compositionally biased region" description="Polar residues" evidence="1">
    <location>
        <begin position="263"/>
        <end position="291"/>
    </location>
</feature>
<feature type="region of interest" description="Disordered" evidence="1">
    <location>
        <begin position="41"/>
        <end position="65"/>
    </location>
</feature>
<evidence type="ECO:0000313" key="4">
    <source>
        <dbReference type="Proteomes" id="UP000317093"/>
    </source>
</evidence>
<keyword evidence="2" id="KW-0732">Signal</keyword>
<proteinExistence type="predicted"/>
<dbReference type="RefSeq" id="WP_145260285.1">
    <property type="nucleotide sequence ID" value="NZ_CP036279.1"/>
</dbReference>
<dbReference type="Proteomes" id="UP000317093">
    <property type="component" value="Chromosome"/>
</dbReference>
<feature type="region of interest" description="Disordered" evidence="1">
    <location>
        <begin position="260"/>
        <end position="291"/>
    </location>
</feature>
<reference evidence="3 4" key="1">
    <citation type="submission" date="2019-02" db="EMBL/GenBank/DDBJ databases">
        <title>Deep-cultivation of Planctomycetes and their phenomic and genomic characterization uncovers novel biology.</title>
        <authorList>
            <person name="Wiegand S."/>
            <person name="Jogler M."/>
            <person name="Boedeker C."/>
            <person name="Pinto D."/>
            <person name="Vollmers J."/>
            <person name="Rivas-Marin E."/>
            <person name="Kohn T."/>
            <person name="Peeters S.H."/>
            <person name="Heuer A."/>
            <person name="Rast P."/>
            <person name="Oberbeckmann S."/>
            <person name="Bunk B."/>
            <person name="Jeske O."/>
            <person name="Meyerdierks A."/>
            <person name="Storesund J.E."/>
            <person name="Kallscheuer N."/>
            <person name="Luecker S."/>
            <person name="Lage O.M."/>
            <person name="Pohl T."/>
            <person name="Merkel B.J."/>
            <person name="Hornburger P."/>
            <person name="Mueller R.-W."/>
            <person name="Bruemmer F."/>
            <person name="Labrenz M."/>
            <person name="Spormann A.M."/>
            <person name="Op den Camp H."/>
            <person name="Overmann J."/>
            <person name="Amann R."/>
            <person name="Jetten M.S.M."/>
            <person name="Mascher T."/>
            <person name="Medema M.H."/>
            <person name="Devos D.P."/>
            <person name="Kaster A.-K."/>
            <person name="Ovreas L."/>
            <person name="Rohde M."/>
            <person name="Galperin M.Y."/>
            <person name="Jogler C."/>
        </authorList>
    </citation>
    <scope>NUCLEOTIDE SEQUENCE [LARGE SCALE GENOMIC DNA]</scope>
    <source>
        <strain evidence="3 4">Pan216</strain>
    </source>
</reference>